<keyword evidence="2" id="KW-1185">Reference proteome</keyword>
<organism evidence="1 2">
    <name type="scientific">Methylocystis borbori</name>
    <dbReference type="NCBI Taxonomy" id="3118750"/>
    <lineage>
        <taxon>Bacteria</taxon>
        <taxon>Pseudomonadati</taxon>
        <taxon>Pseudomonadota</taxon>
        <taxon>Alphaproteobacteria</taxon>
        <taxon>Hyphomicrobiales</taxon>
        <taxon>Methylocystaceae</taxon>
        <taxon>Methylocystis</taxon>
    </lineage>
</organism>
<evidence type="ECO:0000313" key="2">
    <source>
        <dbReference type="Proteomes" id="UP001350748"/>
    </source>
</evidence>
<dbReference type="Pfam" id="PF06150">
    <property type="entry name" value="ChaB"/>
    <property type="match status" value="1"/>
</dbReference>
<name>A0ABU7XJ46_9HYPH</name>
<protein>
    <submittedName>
        <fullName evidence="1">ChaB family protein</fullName>
    </submittedName>
</protein>
<gene>
    <name evidence="1" type="ORF">V3H18_11455</name>
</gene>
<dbReference type="RefSeq" id="WP_332082211.1">
    <property type="nucleotide sequence ID" value="NZ_JAZHYN010000033.1"/>
</dbReference>
<accession>A0ABU7XJ46</accession>
<proteinExistence type="predicted"/>
<dbReference type="InterPro" id="IPR037205">
    <property type="entry name" value="ChaB_sf"/>
</dbReference>
<dbReference type="Proteomes" id="UP001350748">
    <property type="component" value="Unassembled WGS sequence"/>
</dbReference>
<comment type="caution">
    <text evidence="1">The sequence shown here is derived from an EMBL/GenBank/DDBJ whole genome shotgun (WGS) entry which is preliminary data.</text>
</comment>
<dbReference type="InterPro" id="IPR009317">
    <property type="entry name" value="ChaB"/>
</dbReference>
<dbReference type="EMBL" id="JAZHYN010000033">
    <property type="protein sequence ID" value="MEF3367150.1"/>
    <property type="molecule type" value="Genomic_DNA"/>
</dbReference>
<reference evidence="1 2" key="1">
    <citation type="submission" date="2024-02" db="EMBL/GenBank/DDBJ databases">
        <authorList>
            <person name="Grouzdev D."/>
        </authorList>
    </citation>
    <scope>NUCLEOTIDE SEQUENCE [LARGE SCALE GENOMIC DNA]</scope>
    <source>
        <strain evidence="1 2">9N</strain>
    </source>
</reference>
<evidence type="ECO:0000313" key="1">
    <source>
        <dbReference type="EMBL" id="MEF3367150.1"/>
    </source>
</evidence>
<dbReference type="SUPFAM" id="SSF140376">
    <property type="entry name" value="ChaB-like"/>
    <property type="match status" value="1"/>
</dbReference>
<sequence length="72" mass="8345">MPYASNADLPENLQRLLPRHAQDIFREAFNHAYAAHEGDPRQEEAAHRIAWAAVKRFYVKTPEGWMRRMGGP</sequence>
<dbReference type="Gene3D" id="1.10.1740.70">
    <property type="entry name" value="ChaB"/>
    <property type="match status" value="1"/>
</dbReference>